<dbReference type="Pfam" id="PF00005">
    <property type="entry name" value="ABC_tran"/>
    <property type="match status" value="2"/>
</dbReference>
<evidence type="ECO:0000256" key="6">
    <source>
        <dbReference type="ARBA" id="ARBA00022741"/>
    </source>
</evidence>
<dbReference type="PANTHER" id="PTHR43394:SF11">
    <property type="entry name" value="ATP-BINDING CASSETTE TRANSPORTER"/>
    <property type="match status" value="1"/>
</dbReference>
<dbReference type="GO" id="GO:0015421">
    <property type="term" value="F:ABC-type oligopeptide transporter activity"/>
    <property type="evidence" value="ECO:0007669"/>
    <property type="project" value="TreeGrafter"/>
</dbReference>
<dbReference type="InterPro" id="IPR003593">
    <property type="entry name" value="AAA+_ATPase"/>
</dbReference>
<keyword evidence="9 12" id="KW-0472">Membrane</keyword>
<evidence type="ECO:0000259" key="14">
    <source>
        <dbReference type="PROSITE" id="PS50929"/>
    </source>
</evidence>
<dbReference type="InterPro" id="IPR039421">
    <property type="entry name" value="Type_1_exporter"/>
</dbReference>
<keyword evidence="4 12" id="KW-0812">Transmembrane</keyword>
<evidence type="ECO:0000259" key="13">
    <source>
        <dbReference type="PROSITE" id="PS50893"/>
    </source>
</evidence>
<dbReference type="Gene3D" id="3.40.50.300">
    <property type="entry name" value="P-loop containing nucleotide triphosphate hydrolases"/>
    <property type="match status" value="2"/>
</dbReference>
<feature type="transmembrane region" description="Helical" evidence="12">
    <location>
        <begin position="984"/>
        <end position="1003"/>
    </location>
</feature>
<dbReference type="SUPFAM" id="SSF52540">
    <property type="entry name" value="P-loop containing nucleoside triphosphate hydrolases"/>
    <property type="match status" value="2"/>
</dbReference>
<feature type="transmembrane region" description="Helical" evidence="12">
    <location>
        <begin position="1062"/>
        <end position="1084"/>
    </location>
</feature>
<comment type="subcellular location">
    <subcellularLocation>
        <location evidence="1">Membrane</location>
        <topology evidence="1">Multi-pass membrane protein</topology>
    </subcellularLocation>
</comment>
<evidence type="ECO:0000256" key="10">
    <source>
        <dbReference type="ARBA" id="ARBA00023180"/>
    </source>
</evidence>
<dbReference type="InterPro" id="IPR027417">
    <property type="entry name" value="P-loop_NTPase"/>
</dbReference>
<feature type="compositionally biased region" description="Pro residues" evidence="11">
    <location>
        <begin position="668"/>
        <end position="677"/>
    </location>
</feature>
<name>A0A8T0GWD9_CERPU</name>
<keyword evidence="6" id="KW-0547">Nucleotide-binding</keyword>
<dbReference type="Proteomes" id="UP000822688">
    <property type="component" value="Chromosome 9"/>
</dbReference>
<evidence type="ECO:0000256" key="11">
    <source>
        <dbReference type="SAM" id="MobiDB-lite"/>
    </source>
</evidence>
<feature type="transmembrane region" description="Helical" evidence="12">
    <location>
        <begin position="834"/>
        <end position="862"/>
    </location>
</feature>
<dbReference type="PANTHER" id="PTHR43394">
    <property type="entry name" value="ATP-DEPENDENT PERMEASE MDL1, MITOCHONDRIAL"/>
    <property type="match status" value="1"/>
</dbReference>
<keyword evidence="8 12" id="KW-1133">Transmembrane helix</keyword>
<dbReference type="InterPro" id="IPR003439">
    <property type="entry name" value="ABC_transporter-like_ATP-bd"/>
</dbReference>
<evidence type="ECO:0000256" key="2">
    <source>
        <dbReference type="ARBA" id="ARBA00007577"/>
    </source>
</evidence>
<dbReference type="SMART" id="SM00382">
    <property type="entry name" value="AAA"/>
    <property type="match status" value="2"/>
</dbReference>
<keyword evidence="7" id="KW-0067">ATP-binding</keyword>
<keyword evidence="10" id="KW-0325">Glycoprotein</keyword>
<feature type="transmembrane region" description="Helical" evidence="12">
    <location>
        <begin position="324"/>
        <end position="344"/>
    </location>
</feature>
<comment type="caution">
    <text evidence="15">The sequence shown here is derived from an EMBL/GenBank/DDBJ whole genome shotgun (WGS) entry which is preliminary data.</text>
</comment>
<evidence type="ECO:0000256" key="12">
    <source>
        <dbReference type="SAM" id="Phobius"/>
    </source>
</evidence>
<dbReference type="InterPro" id="IPR036640">
    <property type="entry name" value="ABC1_TM_sf"/>
</dbReference>
<evidence type="ECO:0000256" key="4">
    <source>
        <dbReference type="ARBA" id="ARBA00022692"/>
    </source>
</evidence>
<feature type="region of interest" description="Disordered" evidence="11">
    <location>
        <begin position="14"/>
        <end position="34"/>
    </location>
</feature>
<feature type="transmembrane region" description="Helical" evidence="12">
    <location>
        <begin position="958"/>
        <end position="978"/>
    </location>
</feature>
<evidence type="ECO:0000256" key="1">
    <source>
        <dbReference type="ARBA" id="ARBA00004141"/>
    </source>
</evidence>
<feature type="region of interest" description="Disordered" evidence="11">
    <location>
        <begin position="658"/>
        <end position="732"/>
    </location>
</feature>
<sequence>MNLSRTLFGMSPPHIQPLTPVSEVSEPPESPSPYPYLDGILETREQVEAVSGDDEQEMEEPPPPSVPFFRLFAYADALDWTLMTLGSVAAAVHGAALPLYLYVLGRIINLFGSYQQDINANPGVSLSSSLFHSLADDILEHALYIVYIAAAVLVASWMEVACWLYTGERQTSAIRSKGVQTLLKQDLVYFDNMAGNVPYVSQISNDILSVHSALSEKVGNYIHNMATCVGSVIVGFVSCWQISLLTLATGPFIVAAGVVSNIALTRLAEHVHDTYSEAASIAEQALLYIRTVYAFANETVVKYAYANALQPTLQYGVQISLVQGLGLGFIYGIAVCSCALQLWVGHYLVISGKADGGQIFVALFAIILSGIGLNQSATNFQVFEQGQIAAHRLFAAFVSKPTASSSDVEGEFTLADVQGNIELRNVYFSYPSRPDVPVLSGLYLSLPARKTLALAGSNGSGKSSIIALIERFYDPTLGEVLLDGENIKNLKVEWLRSQIGLVSQEPALFKGSIMENICYGREASIDEIEEAAKIAHAHTFISSLPEGYATQVGDSKLKLSEERKVKIAIARAVLKNPRILLLDEATGTLDMEAAQNVQHALDILMLGRSTIVIAHRLSSIRNADVIAVLDEGQLVEMGTHDELMRLDGAYIDLIRLQETAKQPRRPPPRLFVPPPPQDCISPNFSKPPSPRMVKSPSLKRQNCVRDRPDYLTAADSQPSNLTPPPVQSSRENENGNIEMQSVKSEQSVKRQDSFENAYNESLSHINLQRQTSNSLLPESPVSPLLTDPEDERSHSKTFSRSPSQCKDFQIYEDEPASANIPSLWKLAKLSSPEWFCAILGSLGAILFGSLNPLFAFLLVQIAEVYYDPSQSELRHELSKWCSILVGLALATILANFLQHFYFGIMGEKMTERIRRLMFSAMLRNEVGWYDKEENSPEVLSIRLGHDAAYVKATFSNRLSVFIQDISAVCVAIALALVLEWRFGLVALATIPLLVFASITQQMWNSGFSGDVRDAHKDARQILEEAVANMHTVMSFSGGLKILDLFHNELKTPLRRSLIRGQIYGCLYGAAQFFLFACNALVLYYGSLLVKRQQDSSFPNLLKAFLVFTFTTFVLVEAFGLGPVIMRRRKTIASVFSILDRGLTMPTDEEGLKPPFMAGRIEFRHVGFRYPARPEVPILTNFNLKVEAGQTVAIVGTAGSGKSTVLALLVRFYEPTGGKILLDGNDLRNFNLRWLRSHIGMVPQEPVLFSTSIRNNIIYGRHNATEAEIKEASRIANAHHFISSLPHGYDTIIGEQGIQLTPGQRLRIAIARTVLKNAPLLLIDEPTSLLEAESSKVVNEALDQLIVGNRTTVVVAHRLAMLRRVDIVAMLHDGEVDDQGSHDELMNKCGLYARLMQPQFSRTLRQHRHS</sequence>
<evidence type="ECO:0000256" key="5">
    <source>
        <dbReference type="ARBA" id="ARBA00022737"/>
    </source>
</evidence>
<dbReference type="PROSITE" id="PS50929">
    <property type="entry name" value="ABC_TM1F"/>
    <property type="match status" value="2"/>
</dbReference>
<dbReference type="PROSITE" id="PS50893">
    <property type="entry name" value="ABC_TRANSPORTER_2"/>
    <property type="match status" value="2"/>
</dbReference>
<dbReference type="GO" id="GO:0005886">
    <property type="term" value="C:plasma membrane"/>
    <property type="evidence" value="ECO:0007669"/>
    <property type="project" value="UniProtKB-ARBA"/>
</dbReference>
<feature type="transmembrane region" description="Helical" evidence="12">
    <location>
        <begin position="882"/>
        <end position="904"/>
    </location>
</feature>
<keyword evidence="16" id="KW-1185">Reference proteome</keyword>
<proteinExistence type="inferred from homology"/>
<dbReference type="FunFam" id="1.20.1560.10:FF:000439">
    <property type="entry name" value="ATP-binding cassette transporter, subfamily B, member 21, group MDR/PGP protein PpABCB21"/>
    <property type="match status" value="1"/>
</dbReference>
<keyword evidence="5" id="KW-0677">Repeat</keyword>
<evidence type="ECO:0000256" key="3">
    <source>
        <dbReference type="ARBA" id="ARBA00022448"/>
    </source>
</evidence>
<feature type="domain" description="ABC transporter" evidence="13">
    <location>
        <begin position="1160"/>
        <end position="1397"/>
    </location>
</feature>
<dbReference type="CDD" id="cd03249">
    <property type="entry name" value="ABC_MTABC3_MDL1_MDL2"/>
    <property type="match status" value="2"/>
</dbReference>
<feature type="domain" description="ABC transmembrane type-1" evidence="14">
    <location>
        <begin position="838"/>
        <end position="1126"/>
    </location>
</feature>
<dbReference type="Pfam" id="PF00664">
    <property type="entry name" value="ABC_membrane"/>
    <property type="match status" value="2"/>
</dbReference>
<dbReference type="FunFam" id="3.40.50.300:FF:001683">
    <property type="entry name" value="ABC transporter B family member 20"/>
    <property type="match status" value="1"/>
</dbReference>
<evidence type="ECO:0000256" key="8">
    <source>
        <dbReference type="ARBA" id="ARBA00022989"/>
    </source>
</evidence>
<feature type="transmembrane region" description="Helical" evidence="12">
    <location>
        <begin position="356"/>
        <end position="373"/>
    </location>
</feature>
<dbReference type="EMBL" id="CM026430">
    <property type="protein sequence ID" value="KAG0562857.1"/>
    <property type="molecule type" value="Genomic_DNA"/>
</dbReference>
<dbReference type="FunFam" id="3.40.50.300:FF:000240">
    <property type="entry name" value="ABC transporter B family member 20"/>
    <property type="match status" value="1"/>
</dbReference>
<feature type="domain" description="ABC transporter" evidence="13">
    <location>
        <begin position="421"/>
        <end position="656"/>
    </location>
</feature>
<dbReference type="CDD" id="cd18577">
    <property type="entry name" value="ABC_6TM_Pgp_ABCB1_D1_like"/>
    <property type="match status" value="1"/>
</dbReference>
<protein>
    <submittedName>
        <fullName evidence="15">Uncharacterized protein</fullName>
    </submittedName>
</protein>
<accession>A0A8T0GWD9</accession>
<dbReference type="GO" id="GO:0005524">
    <property type="term" value="F:ATP binding"/>
    <property type="evidence" value="ECO:0007669"/>
    <property type="project" value="UniProtKB-KW"/>
</dbReference>
<feature type="transmembrane region" description="Helical" evidence="12">
    <location>
        <begin position="144"/>
        <end position="166"/>
    </location>
</feature>
<gene>
    <name evidence="15" type="ORF">KC19_9G176700</name>
</gene>
<dbReference type="FunFam" id="1.20.1560.10:FF:000009">
    <property type="entry name" value="ABC transporter B family member 1"/>
    <property type="match status" value="1"/>
</dbReference>
<dbReference type="Gene3D" id="1.20.1560.10">
    <property type="entry name" value="ABC transporter type 1, transmembrane domain"/>
    <property type="match status" value="2"/>
</dbReference>
<keyword evidence="3" id="KW-0813">Transport</keyword>
<organism evidence="15 16">
    <name type="scientific">Ceratodon purpureus</name>
    <name type="common">Fire moss</name>
    <name type="synonym">Dicranum purpureum</name>
    <dbReference type="NCBI Taxonomy" id="3225"/>
    <lineage>
        <taxon>Eukaryota</taxon>
        <taxon>Viridiplantae</taxon>
        <taxon>Streptophyta</taxon>
        <taxon>Embryophyta</taxon>
        <taxon>Bryophyta</taxon>
        <taxon>Bryophytina</taxon>
        <taxon>Bryopsida</taxon>
        <taxon>Dicranidae</taxon>
        <taxon>Pseudoditrichales</taxon>
        <taxon>Ditrichaceae</taxon>
        <taxon>Ceratodon</taxon>
    </lineage>
</organism>
<evidence type="ECO:0000256" key="9">
    <source>
        <dbReference type="ARBA" id="ARBA00023136"/>
    </source>
</evidence>
<dbReference type="GO" id="GO:0010329">
    <property type="term" value="F:auxin efflux transmembrane transporter activity"/>
    <property type="evidence" value="ECO:0007669"/>
    <property type="project" value="UniProtKB-ARBA"/>
</dbReference>
<feature type="transmembrane region" description="Helical" evidence="12">
    <location>
        <begin position="80"/>
        <end position="103"/>
    </location>
</feature>
<evidence type="ECO:0000313" key="16">
    <source>
        <dbReference type="Proteomes" id="UP000822688"/>
    </source>
</evidence>
<dbReference type="GO" id="GO:0090374">
    <property type="term" value="P:oligopeptide export from mitochondrion"/>
    <property type="evidence" value="ECO:0007669"/>
    <property type="project" value="TreeGrafter"/>
</dbReference>
<dbReference type="InterPro" id="IPR011527">
    <property type="entry name" value="ABC1_TM_dom"/>
</dbReference>
<feature type="domain" description="ABC transmembrane type-1" evidence="14">
    <location>
        <begin position="85"/>
        <end position="385"/>
    </location>
</feature>
<feature type="region of interest" description="Disordered" evidence="11">
    <location>
        <begin position="770"/>
        <end position="801"/>
    </location>
</feature>
<reference evidence="15" key="1">
    <citation type="submission" date="2020-06" db="EMBL/GenBank/DDBJ databases">
        <title>WGS assembly of Ceratodon purpureus strain R40.</title>
        <authorList>
            <person name="Carey S.B."/>
            <person name="Jenkins J."/>
            <person name="Shu S."/>
            <person name="Lovell J.T."/>
            <person name="Sreedasyam A."/>
            <person name="Maumus F."/>
            <person name="Tiley G.P."/>
            <person name="Fernandez-Pozo N."/>
            <person name="Barry K."/>
            <person name="Chen C."/>
            <person name="Wang M."/>
            <person name="Lipzen A."/>
            <person name="Daum C."/>
            <person name="Saski C.A."/>
            <person name="Payton A.C."/>
            <person name="Mcbreen J.C."/>
            <person name="Conrad R.E."/>
            <person name="Kollar L.M."/>
            <person name="Olsson S."/>
            <person name="Huttunen S."/>
            <person name="Landis J.B."/>
            <person name="Wickett N.J."/>
            <person name="Johnson M.G."/>
            <person name="Rensing S.A."/>
            <person name="Grimwood J."/>
            <person name="Schmutz J."/>
            <person name="Mcdaniel S.F."/>
        </authorList>
    </citation>
    <scope>NUCLEOTIDE SEQUENCE</scope>
    <source>
        <strain evidence="15">R40</strain>
    </source>
</reference>
<evidence type="ECO:0000313" key="15">
    <source>
        <dbReference type="EMBL" id="KAG0562857.1"/>
    </source>
</evidence>
<feature type="compositionally biased region" description="Low complexity" evidence="11">
    <location>
        <begin position="772"/>
        <end position="785"/>
    </location>
</feature>
<evidence type="ECO:0000256" key="7">
    <source>
        <dbReference type="ARBA" id="ARBA00022840"/>
    </source>
</evidence>
<dbReference type="CDD" id="cd18578">
    <property type="entry name" value="ABC_6TM_Pgp_ABCB1_D2_like"/>
    <property type="match status" value="1"/>
</dbReference>
<dbReference type="SUPFAM" id="SSF90123">
    <property type="entry name" value="ABC transporter transmembrane region"/>
    <property type="match status" value="2"/>
</dbReference>
<comment type="similarity">
    <text evidence="2">Belongs to the ABC transporter superfamily. ABCB family. Multidrug resistance exporter (TC 3.A.1.201) subfamily.</text>
</comment>
<feature type="transmembrane region" description="Helical" evidence="12">
    <location>
        <begin position="1104"/>
        <end position="1125"/>
    </location>
</feature>
<dbReference type="GO" id="GO:0005743">
    <property type="term" value="C:mitochondrial inner membrane"/>
    <property type="evidence" value="ECO:0007669"/>
    <property type="project" value="TreeGrafter"/>
</dbReference>
<dbReference type="GO" id="GO:0016887">
    <property type="term" value="F:ATP hydrolysis activity"/>
    <property type="evidence" value="ECO:0007669"/>
    <property type="project" value="InterPro"/>
</dbReference>